<evidence type="ECO:0000259" key="7">
    <source>
        <dbReference type="Pfam" id="PF00082"/>
    </source>
</evidence>
<dbReference type="PANTHER" id="PTHR43806">
    <property type="entry name" value="PEPTIDASE S8"/>
    <property type="match status" value="1"/>
</dbReference>
<protein>
    <submittedName>
        <fullName evidence="8">S8/S53 family peptidase</fullName>
    </submittedName>
</protein>
<keyword evidence="9" id="KW-1185">Reference proteome</keyword>
<evidence type="ECO:0000313" key="9">
    <source>
        <dbReference type="Proteomes" id="UP000663801"/>
    </source>
</evidence>
<dbReference type="Pfam" id="PF00082">
    <property type="entry name" value="Peptidase_S8"/>
    <property type="match status" value="1"/>
</dbReference>
<keyword evidence="3 5" id="KW-0378">Hydrolase</keyword>
<evidence type="ECO:0000256" key="1">
    <source>
        <dbReference type="ARBA" id="ARBA00011073"/>
    </source>
</evidence>
<dbReference type="EMBL" id="JAERWL010000007">
    <property type="protein sequence ID" value="MBM9476381.1"/>
    <property type="molecule type" value="Genomic_DNA"/>
</dbReference>
<evidence type="ECO:0000256" key="2">
    <source>
        <dbReference type="ARBA" id="ARBA00022670"/>
    </source>
</evidence>
<dbReference type="AlphaFoldDB" id="A0A938YKT7"/>
<sequence>MSLDSTDTPGVPFPDLGHTRRAVPGDADTAPGPATRRQTALLGSSSAAQAALRRQIDLVQERRRRRGLDHEEPGDAIAFEIVDRGRAEPLLVVNELLMLAADVDGSYRGFRRGPVDDLLADHGLSATPVPELDGRIVRLQRTPEPLPVDTLREVAARLRALGYPASLTTVTPLGPILKGEGAAEPAEGLPFPGDVGVWSPAMAVAVIDSGVTAIPRTDGWLTGLATGTNTDPLDAFPLDAPDGYLDFGAGHGTFVAGIVQQIAPSADIRVLRAVDSDGIGSEVTVAVAMLRAAADGARILNLSLGSETEDDQPPPALRVALDLLAERHPDVLVVAAAGNSDSTHPCWPAAFRDVVAVGALGVDRRRAPYSNHGHWVDCATVGSGVLSTYVEGTENPQLSPAVDPSPDTYGPDPWATWTGTSFAAPQIVGALARLLGADPTLTPRAALREVLSRGVPVPGLGVAVEILPGS</sequence>
<evidence type="ECO:0000256" key="4">
    <source>
        <dbReference type="ARBA" id="ARBA00022825"/>
    </source>
</evidence>
<feature type="region of interest" description="Disordered" evidence="6">
    <location>
        <begin position="1"/>
        <end position="36"/>
    </location>
</feature>
<dbReference type="PROSITE" id="PS51892">
    <property type="entry name" value="SUBTILASE"/>
    <property type="match status" value="1"/>
</dbReference>
<dbReference type="Proteomes" id="UP000663801">
    <property type="component" value="Unassembled WGS sequence"/>
</dbReference>
<dbReference type="SUPFAM" id="SSF52743">
    <property type="entry name" value="Subtilisin-like"/>
    <property type="match status" value="1"/>
</dbReference>
<evidence type="ECO:0000256" key="3">
    <source>
        <dbReference type="ARBA" id="ARBA00022801"/>
    </source>
</evidence>
<feature type="active site" description="Charge relay system" evidence="5">
    <location>
        <position position="421"/>
    </location>
</feature>
<dbReference type="InterPro" id="IPR015500">
    <property type="entry name" value="Peptidase_S8_subtilisin-rel"/>
</dbReference>
<accession>A0A938YKT7</accession>
<comment type="similarity">
    <text evidence="1 5">Belongs to the peptidase S8 family.</text>
</comment>
<dbReference type="GO" id="GO:0006508">
    <property type="term" value="P:proteolysis"/>
    <property type="evidence" value="ECO:0007669"/>
    <property type="project" value="UniProtKB-KW"/>
</dbReference>
<proteinExistence type="inferred from homology"/>
<dbReference type="RefSeq" id="WP_205256497.1">
    <property type="nucleotide sequence ID" value="NZ_BAAAPV010000001.1"/>
</dbReference>
<keyword evidence="2 5" id="KW-0645">Protease</keyword>
<name>A0A938YKT7_9ACTN</name>
<dbReference type="InterPro" id="IPR036852">
    <property type="entry name" value="Peptidase_S8/S53_dom_sf"/>
</dbReference>
<dbReference type="PROSITE" id="PS00138">
    <property type="entry name" value="SUBTILASE_SER"/>
    <property type="match status" value="1"/>
</dbReference>
<dbReference type="Gene3D" id="3.40.50.200">
    <property type="entry name" value="Peptidase S8/S53 domain"/>
    <property type="match status" value="1"/>
</dbReference>
<feature type="domain" description="Peptidase S8/S53" evidence="7">
    <location>
        <begin position="202"/>
        <end position="451"/>
    </location>
</feature>
<dbReference type="PRINTS" id="PR00723">
    <property type="entry name" value="SUBTILISIN"/>
</dbReference>
<dbReference type="PANTHER" id="PTHR43806:SF11">
    <property type="entry name" value="CEREVISIN-RELATED"/>
    <property type="match status" value="1"/>
</dbReference>
<dbReference type="CDD" id="cd00306">
    <property type="entry name" value="Peptidases_S8_S53"/>
    <property type="match status" value="1"/>
</dbReference>
<dbReference type="InterPro" id="IPR000209">
    <property type="entry name" value="Peptidase_S8/S53_dom"/>
</dbReference>
<reference evidence="8" key="1">
    <citation type="submission" date="2021-01" db="EMBL/GenBank/DDBJ databases">
        <title>KCTC 19127 draft genome.</title>
        <authorList>
            <person name="An D."/>
        </authorList>
    </citation>
    <scope>NUCLEOTIDE SEQUENCE</scope>
    <source>
        <strain evidence="8">KCTC 19127</strain>
    </source>
</reference>
<keyword evidence="4 5" id="KW-0720">Serine protease</keyword>
<dbReference type="InterPro" id="IPR050131">
    <property type="entry name" value="Peptidase_S8_subtilisin-like"/>
</dbReference>
<dbReference type="GO" id="GO:0004252">
    <property type="term" value="F:serine-type endopeptidase activity"/>
    <property type="evidence" value="ECO:0007669"/>
    <property type="project" value="UniProtKB-UniRule"/>
</dbReference>
<feature type="active site" description="Charge relay system" evidence="5">
    <location>
        <position position="208"/>
    </location>
</feature>
<evidence type="ECO:0000313" key="8">
    <source>
        <dbReference type="EMBL" id="MBM9476381.1"/>
    </source>
</evidence>
<feature type="active site" description="Charge relay system" evidence="5">
    <location>
        <position position="251"/>
    </location>
</feature>
<evidence type="ECO:0000256" key="6">
    <source>
        <dbReference type="SAM" id="MobiDB-lite"/>
    </source>
</evidence>
<gene>
    <name evidence="8" type="ORF">JL107_08010</name>
</gene>
<evidence type="ECO:0000256" key="5">
    <source>
        <dbReference type="PROSITE-ProRule" id="PRU01240"/>
    </source>
</evidence>
<comment type="caution">
    <text evidence="8">The sequence shown here is derived from an EMBL/GenBank/DDBJ whole genome shotgun (WGS) entry which is preliminary data.</text>
</comment>
<organism evidence="8 9">
    <name type="scientific">Nakamurella flavida</name>
    <dbReference type="NCBI Taxonomy" id="363630"/>
    <lineage>
        <taxon>Bacteria</taxon>
        <taxon>Bacillati</taxon>
        <taxon>Actinomycetota</taxon>
        <taxon>Actinomycetes</taxon>
        <taxon>Nakamurellales</taxon>
        <taxon>Nakamurellaceae</taxon>
        <taxon>Nakamurella</taxon>
    </lineage>
</organism>
<dbReference type="InterPro" id="IPR023828">
    <property type="entry name" value="Peptidase_S8_Ser-AS"/>
</dbReference>